<evidence type="ECO:0008006" key="4">
    <source>
        <dbReference type="Google" id="ProtNLM"/>
    </source>
</evidence>
<dbReference type="PANTHER" id="PTHR39697">
    <property type="entry name" value="RICIN B LECTIN DOMAIN-CONTAINING PROTEIN-RELATED"/>
    <property type="match status" value="1"/>
</dbReference>
<gene>
    <name evidence="2" type="ORF">A1O5_12569</name>
</gene>
<name>W9VKU3_9EURO</name>
<dbReference type="PANTHER" id="PTHR39697:SF1">
    <property type="entry name" value="RICIN B LECTIN DOMAIN-CONTAINING PROTEIN"/>
    <property type="match status" value="1"/>
</dbReference>
<dbReference type="AlphaFoldDB" id="W9VKU3"/>
<reference evidence="2 3" key="1">
    <citation type="submission" date="2013-03" db="EMBL/GenBank/DDBJ databases">
        <title>The Genome Sequence of Cladophialophora psammophila CBS 110553.</title>
        <authorList>
            <consortium name="The Broad Institute Genomics Platform"/>
            <person name="Cuomo C."/>
            <person name="de Hoog S."/>
            <person name="Gorbushina A."/>
            <person name="Walker B."/>
            <person name="Young S.K."/>
            <person name="Zeng Q."/>
            <person name="Gargeya S."/>
            <person name="Fitzgerald M."/>
            <person name="Haas B."/>
            <person name="Abouelleil A."/>
            <person name="Allen A.W."/>
            <person name="Alvarado L."/>
            <person name="Arachchi H.M."/>
            <person name="Berlin A.M."/>
            <person name="Chapman S.B."/>
            <person name="Gainer-Dewar J."/>
            <person name="Goldberg J."/>
            <person name="Griggs A."/>
            <person name="Gujja S."/>
            <person name="Hansen M."/>
            <person name="Howarth C."/>
            <person name="Imamovic A."/>
            <person name="Ireland A."/>
            <person name="Larimer J."/>
            <person name="McCowan C."/>
            <person name="Murphy C."/>
            <person name="Pearson M."/>
            <person name="Poon T.W."/>
            <person name="Priest M."/>
            <person name="Roberts A."/>
            <person name="Saif S."/>
            <person name="Shea T."/>
            <person name="Sisk P."/>
            <person name="Sykes S."/>
            <person name="Wortman J."/>
            <person name="Nusbaum C."/>
            <person name="Birren B."/>
        </authorList>
    </citation>
    <scope>NUCLEOTIDE SEQUENCE [LARGE SCALE GENOMIC DNA]</scope>
    <source>
        <strain evidence="2 3">CBS 110553</strain>
    </source>
</reference>
<accession>W9VKU3</accession>
<feature type="compositionally biased region" description="Low complexity" evidence="1">
    <location>
        <begin position="1"/>
        <end position="15"/>
    </location>
</feature>
<dbReference type="eggNOG" id="ENOG502SRGE">
    <property type="taxonomic scope" value="Eukaryota"/>
</dbReference>
<keyword evidence="3" id="KW-1185">Reference proteome</keyword>
<sequence>MDFNRASDAAAAPVADTGLDLNPQGGLDRCSTCSTTYTASTVVVDKAQTQTPPETIGADSDNDDDGGVSDGDNKSNDHGQGNRRDRTMPSSSSVPLRCPWPGSTYIIRSISSGDVLTLHDGEITLAPPPSTSAAQSGGGGGGGSVHWACTETKGWLGFRNVASGKFLGYDGSHGRDKRHGDRDRHGRLICVVSRHQGWEHFTVRPRPQGGFLLLTTHFERLWRVGIRRGVEQQAGRGGGKREGAESGGNAGAGGGILAKIDDGDTAGEEVVWEFIKV</sequence>
<evidence type="ECO:0000313" key="3">
    <source>
        <dbReference type="Proteomes" id="UP000019471"/>
    </source>
</evidence>
<feature type="region of interest" description="Disordered" evidence="1">
    <location>
        <begin position="44"/>
        <end position="96"/>
    </location>
</feature>
<feature type="region of interest" description="Disordered" evidence="1">
    <location>
        <begin position="123"/>
        <end position="142"/>
    </location>
</feature>
<dbReference type="HOGENOM" id="CLU_076163_1_1_1"/>
<organism evidence="2 3">
    <name type="scientific">Cladophialophora psammophila CBS 110553</name>
    <dbReference type="NCBI Taxonomy" id="1182543"/>
    <lineage>
        <taxon>Eukaryota</taxon>
        <taxon>Fungi</taxon>
        <taxon>Dikarya</taxon>
        <taxon>Ascomycota</taxon>
        <taxon>Pezizomycotina</taxon>
        <taxon>Eurotiomycetes</taxon>
        <taxon>Chaetothyriomycetidae</taxon>
        <taxon>Chaetothyriales</taxon>
        <taxon>Herpotrichiellaceae</taxon>
        <taxon>Cladophialophora</taxon>
    </lineage>
</organism>
<dbReference type="EMBL" id="AMGX01000035">
    <property type="protein sequence ID" value="EXJ56302.1"/>
    <property type="molecule type" value="Genomic_DNA"/>
</dbReference>
<evidence type="ECO:0000256" key="1">
    <source>
        <dbReference type="SAM" id="MobiDB-lite"/>
    </source>
</evidence>
<dbReference type="GeneID" id="19197255"/>
<evidence type="ECO:0000313" key="2">
    <source>
        <dbReference type="EMBL" id="EXJ56302.1"/>
    </source>
</evidence>
<dbReference type="OrthoDB" id="5289641at2759"/>
<proteinExistence type="predicted"/>
<dbReference type="RefSeq" id="XP_007751328.1">
    <property type="nucleotide sequence ID" value="XM_007753138.1"/>
</dbReference>
<feature type="region of interest" description="Disordered" evidence="1">
    <location>
        <begin position="1"/>
        <end position="26"/>
    </location>
</feature>
<comment type="caution">
    <text evidence="2">The sequence shown here is derived from an EMBL/GenBank/DDBJ whole genome shotgun (WGS) entry which is preliminary data.</text>
</comment>
<feature type="compositionally biased region" description="Gly residues" evidence="1">
    <location>
        <begin position="245"/>
        <end position="255"/>
    </location>
</feature>
<feature type="compositionally biased region" description="Basic and acidic residues" evidence="1">
    <location>
        <begin position="71"/>
        <end position="87"/>
    </location>
</feature>
<dbReference type="Proteomes" id="UP000019471">
    <property type="component" value="Unassembled WGS sequence"/>
</dbReference>
<protein>
    <recommendedName>
        <fullName evidence="4">Ricin B lectin domain-containing protein</fullName>
    </recommendedName>
</protein>
<feature type="region of interest" description="Disordered" evidence="1">
    <location>
        <begin position="232"/>
        <end position="255"/>
    </location>
</feature>